<organism evidence="2 4">
    <name type="scientific">Cercospora beticola</name>
    <name type="common">Sugarbeet leaf spot fungus</name>
    <dbReference type="NCBI Taxonomy" id="122368"/>
    <lineage>
        <taxon>Eukaryota</taxon>
        <taxon>Fungi</taxon>
        <taxon>Dikarya</taxon>
        <taxon>Ascomycota</taxon>
        <taxon>Pezizomycotina</taxon>
        <taxon>Dothideomycetes</taxon>
        <taxon>Dothideomycetidae</taxon>
        <taxon>Mycosphaerellales</taxon>
        <taxon>Mycosphaerellaceae</taxon>
        <taxon>Cercospora</taxon>
    </lineage>
</organism>
<dbReference type="EMBL" id="CP134189">
    <property type="protein sequence ID" value="WPB05183.1"/>
    <property type="molecule type" value="Genomic_DNA"/>
</dbReference>
<proteinExistence type="predicted"/>
<accession>A0A2G5HQ98</accession>
<dbReference type="Proteomes" id="UP001302367">
    <property type="component" value="Chromosome 6"/>
</dbReference>
<keyword evidence="5" id="KW-1185">Reference proteome</keyword>
<name>A0A2G5HQ98_CERBT</name>
<dbReference type="AlphaFoldDB" id="A0A2G5HQ98"/>
<evidence type="ECO:0000313" key="3">
    <source>
        <dbReference type="EMBL" id="WPB05183.1"/>
    </source>
</evidence>
<feature type="compositionally biased region" description="Basic and acidic residues" evidence="1">
    <location>
        <begin position="1"/>
        <end position="18"/>
    </location>
</feature>
<dbReference type="EMBL" id="LKMD01000104">
    <property type="protein sequence ID" value="PIA94698.1"/>
    <property type="molecule type" value="Genomic_DNA"/>
</dbReference>
<evidence type="ECO:0000313" key="4">
    <source>
        <dbReference type="Proteomes" id="UP000230605"/>
    </source>
</evidence>
<reference evidence="3 5" key="2">
    <citation type="submission" date="2023-09" db="EMBL/GenBank/DDBJ databases">
        <title>Complete-Gapless Cercospora beticola genome.</title>
        <authorList>
            <person name="Wyatt N.A."/>
            <person name="Spanner R.E."/>
            <person name="Bolton M.D."/>
        </authorList>
    </citation>
    <scope>NUCLEOTIDE SEQUENCE [LARGE SCALE GENOMIC DNA]</scope>
    <source>
        <strain evidence="3">Cb09-40</strain>
    </source>
</reference>
<gene>
    <name evidence="2" type="ORF">CB0940_08605</name>
    <name evidence="3" type="ORF">RHO25_009833</name>
</gene>
<evidence type="ECO:0000313" key="2">
    <source>
        <dbReference type="EMBL" id="PIA94698.1"/>
    </source>
</evidence>
<evidence type="ECO:0000313" key="5">
    <source>
        <dbReference type="Proteomes" id="UP001302367"/>
    </source>
</evidence>
<protein>
    <submittedName>
        <fullName evidence="2">Uncharacterized protein</fullName>
    </submittedName>
</protein>
<evidence type="ECO:0000256" key="1">
    <source>
        <dbReference type="SAM" id="MobiDB-lite"/>
    </source>
</evidence>
<feature type="region of interest" description="Disordered" evidence="1">
    <location>
        <begin position="1"/>
        <end position="22"/>
    </location>
</feature>
<sequence length="150" mass="17420">MKSRNDSRKEKRNDEKTFDPQPDIDALLQARQDVLPYLERRMKTHMPTYIFPREIMDKKRSVNKGGTPSFLKKIWFPQTLKFLRGIRRKKVTDLLMPMIAKDKLPVELMDTIAGFYYGAEFMARAATVAKQTAAKYSSSGCNAEARALRW</sequence>
<dbReference type="Proteomes" id="UP000230605">
    <property type="component" value="Chromosome 6"/>
</dbReference>
<reference evidence="2 4" key="1">
    <citation type="submission" date="2015-10" db="EMBL/GenBank/DDBJ databases">
        <title>The cercosporin biosynthetic gene cluster was horizontally transferred to several fungal lineages and shown to be expanded in Cercospora beticola based on microsynteny with recipient genomes.</title>
        <authorList>
            <person name="De Jonge R."/>
            <person name="Ebert M.K."/>
            <person name="Suttle J.C."/>
            <person name="Jurick Ii W.M."/>
            <person name="Secor G.A."/>
            <person name="Thomma B.P."/>
            <person name="Van De Peer Y."/>
            <person name="Bolton M.D."/>
        </authorList>
    </citation>
    <scope>NUCLEOTIDE SEQUENCE [LARGE SCALE GENOMIC DNA]</scope>
    <source>
        <strain evidence="2 4">09-40</strain>
    </source>
</reference>